<dbReference type="PROSITE" id="PS50011">
    <property type="entry name" value="PROTEIN_KINASE_DOM"/>
    <property type="match status" value="1"/>
</dbReference>
<dbReference type="InterPro" id="IPR011009">
    <property type="entry name" value="Kinase-like_dom_sf"/>
</dbReference>
<organism evidence="2 3">
    <name type="scientific">Mitosporidium daphniae</name>
    <dbReference type="NCBI Taxonomy" id="1485682"/>
    <lineage>
        <taxon>Eukaryota</taxon>
        <taxon>Fungi</taxon>
        <taxon>Fungi incertae sedis</taxon>
        <taxon>Microsporidia</taxon>
        <taxon>Mitosporidium</taxon>
    </lineage>
</organism>
<dbReference type="Proteomes" id="UP000029725">
    <property type="component" value="Unassembled WGS sequence"/>
</dbReference>
<dbReference type="SUPFAM" id="SSF56112">
    <property type="entry name" value="Protein kinase-like (PK-like)"/>
    <property type="match status" value="1"/>
</dbReference>
<dbReference type="Gene3D" id="1.10.510.10">
    <property type="entry name" value="Transferase(Phosphotransferase) domain 1"/>
    <property type="match status" value="1"/>
</dbReference>
<dbReference type="SMART" id="SM00220">
    <property type="entry name" value="S_TKc"/>
    <property type="match status" value="1"/>
</dbReference>
<evidence type="ECO:0000259" key="1">
    <source>
        <dbReference type="PROSITE" id="PS50011"/>
    </source>
</evidence>
<evidence type="ECO:0000313" key="2">
    <source>
        <dbReference type="EMBL" id="KGG51363.1"/>
    </source>
</evidence>
<proteinExistence type="predicted"/>
<evidence type="ECO:0000313" key="3">
    <source>
        <dbReference type="Proteomes" id="UP000029725"/>
    </source>
</evidence>
<name>A0A098VQT0_9MICR</name>
<dbReference type="OrthoDB" id="4062651at2759"/>
<sequence length="223" mass="25387">MPMQQSPQVSTLTSQSSCTAAISKKPTNGSSDDSQTYHAHIDDERLNVILGKGAYKVVWKALDFKDGYEVAWNCFQTSKQESTEFSQEIEILKQVRHPNIITFRDAWYNNGEFVFITELITSGTLREYIQKLKKPCLKIVRSWTRQILNGLLYLHSHSPPIIHRDIKCDNIFINGAHGEVKIGDMGTAKMKVGKKYTVIGTPEFMAPEMYDERGYAEKVDVYA</sequence>
<dbReference type="Pfam" id="PF00069">
    <property type="entry name" value="Pkinase"/>
    <property type="match status" value="1"/>
</dbReference>
<dbReference type="InterPro" id="IPR000719">
    <property type="entry name" value="Prot_kinase_dom"/>
</dbReference>
<protein>
    <recommendedName>
        <fullName evidence="1">Protein kinase domain-containing protein</fullName>
    </recommendedName>
</protein>
<dbReference type="PROSITE" id="PS00108">
    <property type="entry name" value="PROTEIN_KINASE_ST"/>
    <property type="match status" value="1"/>
</dbReference>
<feature type="non-terminal residue" evidence="2">
    <location>
        <position position="223"/>
    </location>
</feature>
<dbReference type="RefSeq" id="XP_013237799.1">
    <property type="nucleotide sequence ID" value="XM_013382345.1"/>
</dbReference>
<gene>
    <name evidence="2" type="ORF">DI09_382p10</name>
</gene>
<reference evidence="2 3" key="1">
    <citation type="submission" date="2014-04" db="EMBL/GenBank/DDBJ databases">
        <title>A new species of microsporidia sheds light on the evolution of extreme parasitism.</title>
        <authorList>
            <person name="Haag K.L."/>
            <person name="James T.Y."/>
            <person name="Larsson R."/>
            <person name="Schaer T.M."/>
            <person name="Refardt D."/>
            <person name="Pombert J.-F."/>
            <person name="Ebert D."/>
        </authorList>
    </citation>
    <scope>NUCLEOTIDE SEQUENCE [LARGE SCALE GENOMIC DNA]</scope>
    <source>
        <strain evidence="2 3">UGP3</strain>
        <tissue evidence="2">Spores</tissue>
    </source>
</reference>
<dbReference type="HOGENOM" id="CLU_000288_63_23_1"/>
<comment type="caution">
    <text evidence="2">The sequence shown here is derived from an EMBL/GenBank/DDBJ whole genome shotgun (WGS) entry which is preliminary data.</text>
</comment>
<dbReference type="InterPro" id="IPR050588">
    <property type="entry name" value="WNK_Ser-Thr_kinase"/>
</dbReference>
<feature type="domain" description="Protein kinase" evidence="1">
    <location>
        <begin position="44"/>
        <end position="223"/>
    </location>
</feature>
<dbReference type="InterPro" id="IPR008271">
    <property type="entry name" value="Ser/Thr_kinase_AS"/>
</dbReference>
<keyword evidence="3" id="KW-1185">Reference proteome</keyword>
<dbReference type="PANTHER" id="PTHR13902">
    <property type="entry name" value="SERINE/THREONINE-PROTEIN KINASE WNK WITH NO LYSINE -RELATED"/>
    <property type="match status" value="1"/>
</dbReference>
<dbReference type="GeneID" id="25259751"/>
<dbReference type="Gene3D" id="3.30.200.20">
    <property type="entry name" value="Phosphorylase Kinase, domain 1"/>
    <property type="match status" value="1"/>
</dbReference>
<accession>A0A098VQT0</accession>
<dbReference type="GO" id="GO:0004672">
    <property type="term" value="F:protein kinase activity"/>
    <property type="evidence" value="ECO:0007669"/>
    <property type="project" value="InterPro"/>
</dbReference>
<dbReference type="VEuPathDB" id="MicrosporidiaDB:DI09_382p10"/>
<dbReference type="GO" id="GO:0005524">
    <property type="term" value="F:ATP binding"/>
    <property type="evidence" value="ECO:0007669"/>
    <property type="project" value="InterPro"/>
</dbReference>
<dbReference type="AlphaFoldDB" id="A0A098VQT0"/>
<dbReference type="EMBL" id="JMKJ01000311">
    <property type="protein sequence ID" value="KGG51363.1"/>
    <property type="molecule type" value="Genomic_DNA"/>
</dbReference>